<reference evidence="1 2" key="1">
    <citation type="journal article" date="2023" name="Hortic Res">
        <title>Pangenome of water caltrop reveals structural variations and asymmetric subgenome divergence after allopolyploidization.</title>
        <authorList>
            <person name="Zhang X."/>
            <person name="Chen Y."/>
            <person name="Wang L."/>
            <person name="Yuan Y."/>
            <person name="Fang M."/>
            <person name="Shi L."/>
            <person name="Lu R."/>
            <person name="Comes H.P."/>
            <person name="Ma Y."/>
            <person name="Chen Y."/>
            <person name="Huang G."/>
            <person name="Zhou Y."/>
            <person name="Zheng Z."/>
            <person name="Qiu Y."/>
        </authorList>
    </citation>
    <scope>NUCLEOTIDE SEQUENCE [LARGE SCALE GENOMIC DNA]</scope>
    <source>
        <tissue evidence="1">Roots</tissue>
    </source>
</reference>
<dbReference type="AlphaFoldDB" id="A0AAN7JLZ0"/>
<keyword evidence="2" id="KW-1185">Reference proteome</keyword>
<gene>
    <name evidence="1" type="ORF">SAY87_015411</name>
</gene>
<evidence type="ECO:0000313" key="1">
    <source>
        <dbReference type="EMBL" id="KAK4748825.1"/>
    </source>
</evidence>
<proteinExistence type="predicted"/>
<name>A0AAN7JLZ0_9MYRT</name>
<dbReference type="EMBL" id="JAXIOK010000019">
    <property type="protein sequence ID" value="KAK4748825.1"/>
    <property type="molecule type" value="Genomic_DNA"/>
</dbReference>
<accession>A0AAN7JLZ0</accession>
<evidence type="ECO:0000313" key="2">
    <source>
        <dbReference type="Proteomes" id="UP001345219"/>
    </source>
</evidence>
<sequence length="144" mass="15238">MKLLLSKIGASRNWNSFLRIATVGAGGSGLLYANTDLDHKTRLWVSVHVPSPENHLLPCPPFASSNDWFLGNFSSFHFRSAPTPLPSDHVNAAVPANPGESGKQCSGGCLGRDTIANAAARVGPAVVNLSVPQGCCNFARWANL</sequence>
<protein>
    <submittedName>
        <fullName evidence="1">Uncharacterized protein</fullName>
    </submittedName>
</protein>
<comment type="caution">
    <text evidence="1">The sequence shown here is derived from an EMBL/GenBank/DDBJ whole genome shotgun (WGS) entry which is preliminary data.</text>
</comment>
<organism evidence="1 2">
    <name type="scientific">Trapa incisa</name>
    <dbReference type="NCBI Taxonomy" id="236973"/>
    <lineage>
        <taxon>Eukaryota</taxon>
        <taxon>Viridiplantae</taxon>
        <taxon>Streptophyta</taxon>
        <taxon>Embryophyta</taxon>
        <taxon>Tracheophyta</taxon>
        <taxon>Spermatophyta</taxon>
        <taxon>Magnoliopsida</taxon>
        <taxon>eudicotyledons</taxon>
        <taxon>Gunneridae</taxon>
        <taxon>Pentapetalae</taxon>
        <taxon>rosids</taxon>
        <taxon>malvids</taxon>
        <taxon>Myrtales</taxon>
        <taxon>Lythraceae</taxon>
        <taxon>Trapa</taxon>
    </lineage>
</organism>
<dbReference type="Proteomes" id="UP001345219">
    <property type="component" value="Chromosome 12"/>
</dbReference>